<dbReference type="FunFam" id="3.30.70.270:FF:000001">
    <property type="entry name" value="Diguanylate cyclase domain protein"/>
    <property type="match status" value="1"/>
</dbReference>
<keyword evidence="3" id="KW-0472">Membrane</keyword>
<evidence type="ECO:0000256" key="2">
    <source>
        <dbReference type="ARBA" id="ARBA00034247"/>
    </source>
</evidence>
<dbReference type="Gene3D" id="3.40.190.10">
    <property type="entry name" value="Periplasmic binding protein-like II"/>
    <property type="match status" value="2"/>
</dbReference>
<dbReference type="InterPro" id="IPR000160">
    <property type="entry name" value="GGDEF_dom"/>
</dbReference>
<dbReference type="AlphaFoldDB" id="A0AAJ4UXI0"/>
<evidence type="ECO:0000313" key="8">
    <source>
        <dbReference type="Proteomes" id="UP000298805"/>
    </source>
</evidence>
<dbReference type="EC" id="2.7.7.65" evidence="1"/>
<dbReference type="CDD" id="cd01007">
    <property type="entry name" value="PBP2_BvgS_HisK_like"/>
    <property type="match status" value="1"/>
</dbReference>
<dbReference type="InterPro" id="IPR029787">
    <property type="entry name" value="Nucleotide_cyclase"/>
</dbReference>
<dbReference type="CDD" id="cd01949">
    <property type="entry name" value="GGDEF"/>
    <property type="match status" value="1"/>
</dbReference>
<reference evidence="5" key="3">
    <citation type="submission" date="2019-06" db="EMBL/GenBank/DDBJ databases">
        <title>A comparative analysis of the Nautiliaceae.</title>
        <authorList>
            <person name="Grosche A."/>
            <person name="Smedile F."/>
            <person name="Vetriani C."/>
        </authorList>
    </citation>
    <scope>NUCLEOTIDE SEQUENCE</scope>
    <source>
        <strain evidence="5">TB6</strain>
    </source>
</reference>
<dbReference type="GO" id="GO:0052621">
    <property type="term" value="F:diguanylate cyclase activity"/>
    <property type="evidence" value="ECO:0007669"/>
    <property type="project" value="UniProtKB-EC"/>
</dbReference>
<dbReference type="PANTHER" id="PTHR45138:SF9">
    <property type="entry name" value="DIGUANYLATE CYCLASE DGCM-RELATED"/>
    <property type="match status" value="1"/>
</dbReference>
<evidence type="ECO:0000313" key="5">
    <source>
        <dbReference type="EMBL" id="QCI28894.1"/>
    </source>
</evidence>
<dbReference type="SMART" id="SM00062">
    <property type="entry name" value="PBPb"/>
    <property type="match status" value="1"/>
</dbReference>
<dbReference type="InterPro" id="IPR050469">
    <property type="entry name" value="Diguanylate_Cyclase"/>
</dbReference>
<name>A0AAJ4UXI0_9BACT</name>
<evidence type="ECO:0000256" key="1">
    <source>
        <dbReference type="ARBA" id="ARBA00012528"/>
    </source>
</evidence>
<keyword evidence="8" id="KW-1185">Reference proteome</keyword>
<dbReference type="InterPro" id="IPR001638">
    <property type="entry name" value="Solute-binding_3/MltF_N"/>
</dbReference>
<protein>
    <recommendedName>
        <fullName evidence="1">diguanylate cyclase</fullName>
        <ecNumber evidence="1">2.7.7.65</ecNumber>
    </recommendedName>
</protein>
<dbReference type="Proteomes" id="UP000272781">
    <property type="component" value="Unassembled WGS sequence"/>
</dbReference>
<accession>A0AAJ4UXI0</accession>
<feature type="transmembrane region" description="Helical" evidence="3">
    <location>
        <begin position="255"/>
        <end position="276"/>
    </location>
</feature>
<organism evidence="6 7">
    <name type="scientific">Caminibacter pacificus</name>
    <dbReference type="NCBI Taxonomy" id="1424653"/>
    <lineage>
        <taxon>Bacteria</taxon>
        <taxon>Pseudomonadati</taxon>
        <taxon>Campylobacterota</taxon>
        <taxon>Epsilonproteobacteria</taxon>
        <taxon>Nautiliales</taxon>
        <taxon>Nautiliaceae</taxon>
        <taxon>Caminibacter</taxon>
    </lineage>
</organism>
<dbReference type="Proteomes" id="UP000298805">
    <property type="component" value="Chromosome"/>
</dbReference>
<reference evidence="8" key="1">
    <citation type="submission" date="2018-03" db="EMBL/GenBank/DDBJ databases">
        <title>A comparative analysis of the Nautiliaceae.</title>
        <authorList>
            <person name="Grosche A."/>
            <person name="Smedile F."/>
            <person name="Vetriani C."/>
        </authorList>
    </citation>
    <scope>NUCLEOTIDE SEQUENCE [LARGE SCALE GENOMIC DNA]</scope>
    <source>
        <strain evidence="8">TB6</strain>
    </source>
</reference>
<dbReference type="EMBL" id="CP027432">
    <property type="protein sequence ID" value="QCI28894.1"/>
    <property type="molecule type" value="Genomic_DNA"/>
</dbReference>
<proteinExistence type="predicted"/>
<gene>
    <name evidence="5" type="ORF">C6V80_07905</name>
    <name evidence="6" type="ORF">EDC58_1425</name>
</gene>
<dbReference type="InterPro" id="IPR043128">
    <property type="entry name" value="Rev_trsase/Diguanyl_cyclase"/>
</dbReference>
<dbReference type="Pfam" id="PF00497">
    <property type="entry name" value="SBP_bac_3"/>
    <property type="match status" value="1"/>
</dbReference>
<evidence type="ECO:0000313" key="7">
    <source>
        <dbReference type="Proteomes" id="UP000272781"/>
    </source>
</evidence>
<dbReference type="RefSeq" id="WP_123352816.1">
    <property type="nucleotide sequence ID" value="NZ_CP027432.2"/>
</dbReference>
<dbReference type="SUPFAM" id="SSF53850">
    <property type="entry name" value="Periplasmic binding protein-like II"/>
    <property type="match status" value="1"/>
</dbReference>
<dbReference type="Gene3D" id="3.30.70.270">
    <property type="match status" value="1"/>
</dbReference>
<reference evidence="6 7" key="2">
    <citation type="submission" date="2018-11" db="EMBL/GenBank/DDBJ databases">
        <title>Genomic Encyclopedia of Type Strains, Phase IV (KMG-IV): sequencing the most valuable type-strain genomes for metagenomic binning, comparative biology and taxonomic classification.</title>
        <authorList>
            <person name="Goeker M."/>
        </authorList>
    </citation>
    <scope>NUCLEOTIDE SEQUENCE [LARGE SCALE GENOMIC DNA]</scope>
    <source>
        <strain evidence="6 7">DSM 27783</strain>
    </source>
</reference>
<evidence type="ECO:0000256" key="3">
    <source>
        <dbReference type="SAM" id="Phobius"/>
    </source>
</evidence>
<dbReference type="SMART" id="SM00267">
    <property type="entry name" value="GGDEF"/>
    <property type="match status" value="1"/>
</dbReference>
<dbReference type="NCBIfam" id="TIGR00254">
    <property type="entry name" value="GGDEF"/>
    <property type="match status" value="1"/>
</dbReference>
<dbReference type="PROSITE" id="PS50887">
    <property type="entry name" value="GGDEF"/>
    <property type="match status" value="1"/>
</dbReference>
<comment type="catalytic activity">
    <reaction evidence="2">
        <text>2 GTP = 3',3'-c-di-GMP + 2 diphosphate</text>
        <dbReference type="Rhea" id="RHEA:24898"/>
        <dbReference type="ChEBI" id="CHEBI:33019"/>
        <dbReference type="ChEBI" id="CHEBI:37565"/>
        <dbReference type="ChEBI" id="CHEBI:58805"/>
        <dbReference type="EC" id="2.7.7.65"/>
    </reaction>
</comment>
<keyword evidence="3" id="KW-1133">Transmembrane helix</keyword>
<dbReference type="Pfam" id="PF00990">
    <property type="entry name" value="GGDEF"/>
    <property type="match status" value="1"/>
</dbReference>
<evidence type="ECO:0000259" key="4">
    <source>
        <dbReference type="PROSITE" id="PS50887"/>
    </source>
</evidence>
<keyword evidence="3" id="KW-0812">Transmembrane</keyword>
<evidence type="ECO:0000313" key="6">
    <source>
        <dbReference type="EMBL" id="ROR39485.1"/>
    </source>
</evidence>
<sequence length="451" mass="52178">MRFLIFFVLIKLLFAVDLNSTQREYLNTRVFNIATTTKWEPFNTEIDGKLVGIAVDYWKLIAKKTGINYKFLIKPTWIEVLQAIEYGDADLALGAGKTKEREKYAVFTKPYVTFPLVIATRNDVGFIPNITFLRNKIIAVGKGYTAEALLKKNYPNLNVISVPTIDEALKMVKEGKVYAAIDILPVIAYKINKYQYDNLKISGQLDIKFPVRFMINKSEKELVPIINKAIDEITFDERENIYKKWITAQKSKPNYFQIVIIIILAAIIVMLIIWVVKLKIKLKYEHEYEIMLEKLASYDKLTGIYNRQKLEEFLEMFASVYQINNEPFSVIFFDVDNFKKINDDFGHQVGDIVLVEISSIIQSSIRKRDIFGRWGGEEFMIILENCKIDEACSIAENIRKKIEKHNFGINRAVTCSFGVSEYAGGDLKYFLLEVDEKLYKAKREGKNRVIC</sequence>
<dbReference type="EMBL" id="RJVK01000003">
    <property type="protein sequence ID" value="ROR39485.1"/>
    <property type="molecule type" value="Genomic_DNA"/>
</dbReference>
<feature type="domain" description="GGDEF" evidence="4">
    <location>
        <begin position="326"/>
        <end position="451"/>
    </location>
</feature>
<dbReference type="PANTHER" id="PTHR45138">
    <property type="entry name" value="REGULATORY COMPONENTS OF SENSORY TRANSDUCTION SYSTEM"/>
    <property type="match status" value="1"/>
</dbReference>
<dbReference type="SUPFAM" id="SSF55073">
    <property type="entry name" value="Nucleotide cyclase"/>
    <property type="match status" value="1"/>
</dbReference>